<reference evidence="3" key="2">
    <citation type="submission" date="2004-02" db="EMBL/GenBank/DDBJ databases">
        <authorList>
            <consortium name="Genoscope"/>
            <consortium name="Whitehead Institute Centre for Genome Research"/>
        </authorList>
    </citation>
    <scope>NUCLEOTIDE SEQUENCE</scope>
</reference>
<dbReference type="PROSITE" id="PS51253">
    <property type="entry name" value="HTH_CENPB"/>
    <property type="match status" value="1"/>
</dbReference>
<dbReference type="OrthoDB" id="2162928at2759"/>
<dbReference type="KEGG" id="tng:GSTEN00004614G001"/>
<dbReference type="EMBL" id="CAAE01007504">
    <property type="protein sequence ID" value="CAF90363.1"/>
    <property type="molecule type" value="Genomic_DNA"/>
</dbReference>
<organism evidence="3">
    <name type="scientific">Tetraodon nigroviridis</name>
    <name type="common">Spotted green pufferfish</name>
    <name type="synonym">Chelonodon nigroviridis</name>
    <dbReference type="NCBI Taxonomy" id="99883"/>
    <lineage>
        <taxon>Eukaryota</taxon>
        <taxon>Metazoa</taxon>
        <taxon>Chordata</taxon>
        <taxon>Craniata</taxon>
        <taxon>Vertebrata</taxon>
        <taxon>Euteleostomi</taxon>
        <taxon>Actinopterygii</taxon>
        <taxon>Neopterygii</taxon>
        <taxon>Teleostei</taxon>
        <taxon>Neoteleostei</taxon>
        <taxon>Acanthomorphata</taxon>
        <taxon>Eupercaria</taxon>
        <taxon>Tetraodontiformes</taxon>
        <taxon>Tetradontoidea</taxon>
        <taxon>Tetraodontidae</taxon>
        <taxon>Tetraodon</taxon>
    </lineage>
</organism>
<evidence type="ECO:0000313" key="3">
    <source>
        <dbReference type="EMBL" id="CAF90363.1"/>
    </source>
</evidence>
<dbReference type="AlphaFoldDB" id="Q4T9R9"/>
<dbReference type="SUPFAM" id="SSF46689">
    <property type="entry name" value="Homeodomain-like"/>
    <property type="match status" value="1"/>
</dbReference>
<dbReference type="GO" id="GO:0003677">
    <property type="term" value="F:DNA binding"/>
    <property type="evidence" value="ECO:0007669"/>
    <property type="project" value="UniProtKB-KW"/>
</dbReference>
<comment type="caution">
    <text evidence="3">The sequence shown here is derived from an EMBL/GenBank/DDBJ whole genome shotgun (WGS) entry which is preliminary data.</text>
</comment>
<name>Q4T9R9_TETNG</name>
<gene>
    <name evidence="3" type="ORF">GSTENG00004614001</name>
</gene>
<protein>
    <submittedName>
        <fullName evidence="3">(spotted green pufferfish) hypothetical protein</fullName>
    </submittedName>
</protein>
<dbReference type="PANTHER" id="PTHR19303:SF74">
    <property type="entry name" value="POGO TRANSPOSABLE ELEMENT WITH KRAB DOMAIN"/>
    <property type="match status" value="1"/>
</dbReference>
<feature type="domain" description="HTH CENPB-type" evidence="2">
    <location>
        <begin position="1"/>
        <end position="62"/>
    </location>
</feature>
<keyword evidence="1" id="KW-0238">DNA-binding</keyword>
<reference evidence="3" key="1">
    <citation type="journal article" date="2004" name="Nature">
        <title>Genome duplication in the teleost fish Tetraodon nigroviridis reveals the early vertebrate proto-karyotype.</title>
        <authorList>
            <person name="Jaillon O."/>
            <person name="Aury J.-M."/>
            <person name="Brunet F."/>
            <person name="Petit J.-L."/>
            <person name="Stange-Thomann N."/>
            <person name="Mauceli E."/>
            <person name="Bouneau L."/>
            <person name="Fischer C."/>
            <person name="Ozouf-Costaz C."/>
            <person name="Bernot A."/>
            <person name="Nicaud S."/>
            <person name="Jaffe D."/>
            <person name="Fisher S."/>
            <person name="Lutfalla G."/>
            <person name="Dossat C."/>
            <person name="Segurens B."/>
            <person name="Dasilva C."/>
            <person name="Salanoubat M."/>
            <person name="Levy M."/>
            <person name="Boudet N."/>
            <person name="Castellano S."/>
            <person name="Anthouard V."/>
            <person name="Jubin C."/>
            <person name="Castelli V."/>
            <person name="Katinka M."/>
            <person name="Vacherie B."/>
            <person name="Biemont C."/>
            <person name="Skalli Z."/>
            <person name="Cattolico L."/>
            <person name="Poulain J."/>
            <person name="De Berardinis V."/>
            <person name="Cruaud C."/>
            <person name="Duprat S."/>
            <person name="Brottier P."/>
            <person name="Coutanceau J.-P."/>
            <person name="Gouzy J."/>
            <person name="Parra G."/>
            <person name="Lardier G."/>
            <person name="Chapple C."/>
            <person name="McKernan K.J."/>
            <person name="McEwan P."/>
            <person name="Bosak S."/>
            <person name="Kellis M."/>
            <person name="Volff J.-N."/>
            <person name="Guigo R."/>
            <person name="Zody M.C."/>
            <person name="Mesirov J."/>
            <person name="Lindblad-Toh K."/>
            <person name="Birren B."/>
            <person name="Nusbaum C."/>
            <person name="Kahn D."/>
            <person name="Robinson-Rechavi M."/>
            <person name="Laudet V."/>
            <person name="Schachter V."/>
            <person name="Quetier F."/>
            <person name="Saurin W."/>
            <person name="Scarpelli C."/>
            <person name="Wincker P."/>
            <person name="Lander E.S."/>
            <person name="Weissenbach J."/>
            <person name="Roest Crollius H."/>
        </authorList>
    </citation>
    <scope>NUCLEOTIDE SEQUENCE [LARGE SCALE GENOMIC DNA]</scope>
</reference>
<dbReference type="SMART" id="SM00674">
    <property type="entry name" value="CENPB"/>
    <property type="match status" value="1"/>
</dbReference>
<sequence length="62" mass="7139">NVPAPYEVMESRLKEWILDLRGSGYVVTRPSIPVRALQIAKELGYADFKASNGWCTRFMNRH</sequence>
<evidence type="ECO:0000259" key="2">
    <source>
        <dbReference type="PROSITE" id="PS51253"/>
    </source>
</evidence>
<accession>Q4T9R9</accession>
<dbReference type="PANTHER" id="PTHR19303">
    <property type="entry name" value="TRANSPOSON"/>
    <property type="match status" value="1"/>
</dbReference>
<dbReference type="Pfam" id="PF03221">
    <property type="entry name" value="HTH_Tnp_Tc5"/>
    <property type="match status" value="1"/>
</dbReference>
<feature type="non-terminal residue" evidence="3">
    <location>
        <position position="62"/>
    </location>
</feature>
<feature type="non-terminal residue" evidence="3">
    <location>
        <position position="1"/>
    </location>
</feature>
<proteinExistence type="predicted"/>
<dbReference type="GO" id="GO:0005634">
    <property type="term" value="C:nucleus"/>
    <property type="evidence" value="ECO:0007669"/>
    <property type="project" value="TreeGrafter"/>
</dbReference>
<dbReference type="InterPro" id="IPR050863">
    <property type="entry name" value="CenT-Element_Derived"/>
</dbReference>
<evidence type="ECO:0000256" key="1">
    <source>
        <dbReference type="ARBA" id="ARBA00023125"/>
    </source>
</evidence>
<dbReference type="InterPro" id="IPR009057">
    <property type="entry name" value="Homeodomain-like_sf"/>
</dbReference>
<dbReference type="InterPro" id="IPR006600">
    <property type="entry name" value="HTH_CenpB_DNA-bd_dom"/>
</dbReference>
<dbReference type="Gene3D" id="1.10.10.60">
    <property type="entry name" value="Homeodomain-like"/>
    <property type="match status" value="1"/>
</dbReference>